<keyword evidence="4 6" id="KW-1133">Transmembrane helix</keyword>
<keyword evidence="5 6" id="KW-0472">Membrane</keyword>
<dbReference type="InterPro" id="IPR020846">
    <property type="entry name" value="MFS_dom"/>
</dbReference>
<dbReference type="PANTHER" id="PTHR23504">
    <property type="entry name" value="MAJOR FACILITATOR SUPERFAMILY DOMAIN-CONTAINING PROTEIN 10"/>
    <property type="match status" value="1"/>
</dbReference>
<proteinExistence type="predicted"/>
<evidence type="ECO:0000256" key="3">
    <source>
        <dbReference type="ARBA" id="ARBA00022692"/>
    </source>
</evidence>
<evidence type="ECO:0000313" key="8">
    <source>
        <dbReference type="EMBL" id="KAI6654908.1"/>
    </source>
</evidence>
<evidence type="ECO:0000259" key="7">
    <source>
        <dbReference type="PROSITE" id="PS50850"/>
    </source>
</evidence>
<evidence type="ECO:0000256" key="4">
    <source>
        <dbReference type="ARBA" id="ARBA00022989"/>
    </source>
</evidence>
<feature type="transmembrane region" description="Helical" evidence="6">
    <location>
        <begin position="50"/>
        <end position="68"/>
    </location>
</feature>
<feature type="transmembrane region" description="Helical" evidence="6">
    <location>
        <begin position="301"/>
        <end position="325"/>
    </location>
</feature>
<dbReference type="SUPFAM" id="SSF103473">
    <property type="entry name" value="MFS general substrate transporter"/>
    <property type="match status" value="1"/>
</dbReference>
<comment type="subcellular location">
    <subcellularLocation>
        <location evidence="1">Membrane</location>
        <topology evidence="1">Multi-pass membrane protein</topology>
    </subcellularLocation>
</comment>
<dbReference type="InterPro" id="IPR011701">
    <property type="entry name" value="MFS"/>
</dbReference>
<name>A0AAV7K1T8_9METZ</name>
<dbReference type="Proteomes" id="UP001165289">
    <property type="component" value="Unassembled WGS sequence"/>
</dbReference>
<feature type="transmembrane region" description="Helical" evidence="6">
    <location>
        <begin position="444"/>
        <end position="461"/>
    </location>
</feature>
<feature type="transmembrane region" description="Helical" evidence="6">
    <location>
        <begin position="259"/>
        <end position="281"/>
    </location>
</feature>
<feature type="transmembrane region" description="Helical" evidence="6">
    <location>
        <begin position="332"/>
        <end position="350"/>
    </location>
</feature>
<evidence type="ECO:0000256" key="1">
    <source>
        <dbReference type="ARBA" id="ARBA00004141"/>
    </source>
</evidence>
<feature type="transmembrane region" description="Helical" evidence="6">
    <location>
        <begin position="473"/>
        <end position="492"/>
    </location>
</feature>
<keyword evidence="3 6" id="KW-0812">Transmembrane</keyword>
<dbReference type="GO" id="GO:0022857">
    <property type="term" value="F:transmembrane transporter activity"/>
    <property type="evidence" value="ECO:0007669"/>
    <property type="project" value="InterPro"/>
</dbReference>
<keyword evidence="9" id="KW-1185">Reference proteome</keyword>
<evidence type="ECO:0000256" key="5">
    <source>
        <dbReference type="ARBA" id="ARBA00023136"/>
    </source>
</evidence>
<evidence type="ECO:0000313" key="9">
    <source>
        <dbReference type="Proteomes" id="UP001165289"/>
    </source>
</evidence>
<feature type="transmembrane region" description="Helical" evidence="6">
    <location>
        <begin position="396"/>
        <end position="423"/>
    </location>
</feature>
<dbReference type="PROSITE" id="PS50850">
    <property type="entry name" value="MFS"/>
    <property type="match status" value="1"/>
</dbReference>
<sequence>MLAKTAIQLIVITSIFIVSQFGMLYIFPILPDITHDFFPELSESELGYRQGYLAGIYFLGTFSGSWIWGRLSDWIGRKRAVMLTTFMYSITIGLFGLSTSYTMALILRFLWGLFNGTDAIVKTFIAEVCENRQDLARGMSLLGLSDGLGRMIGPTLSAWLSRPATKFKFLDRSFLRRFPYFLPSAVCVCLGVVAIIISSVFLKESIKKGDRDTKYSPLEMREEGSDETDEFLTRKDFKTSNNNSHKYLKNTLKLFSHRVILSAIFNYNYYAFVMIQFDELIPLMLVTPPRNGGFCMNEDSLGFITFCTSLIQIPFALLIGPLIIGYLGIRKCLRIFLIPTAILIFLLPLWSRVSLVKQAFSTYVPVSTAVNGSMHTNSQMSCHGVSLDIADIPLRIWVIFFSLQLPISILRVLLFACYAMGVANSSKRKQRATVNGIAQSGASLVRFFGPIFGANVYAWSISSGFKWPMDASFIWTIASINIILLIFTSLLYPSKIEQPED</sequence>
<dbReference type="EMBL" id="JAKMXF010000221">
    <property type="protein sequence ID" value="KAI6654908.1"/>
    <property type="molecule type" value="Genomic_DNA"/>
</dbReference>
<protein>
    <recommendedName>
        <fullName evidence="7">Major facilitator superfamily (MFS) profile domain-containing protein</fullName>
    </recommendedName>
</protein>
<dbReference type="PANTHER" id="PTHR23504:SF15">
    <property type="entry name" value="MAJOR FACILITATOR SUPERFAMILY (MFS) PROFILE DOMAIN-CONTAINING PROTEIN"/>
    <property type="match status" value="1"/>
</dbReference>
<dbReference type="Gene3D" id="1.20.1250.20">
    <property type="entry name" value="MFS general substrate transporter like domains"/>
    <property type="match status" value="1"/>
</dbReference>
<feature type="transmembrane region" description="Helical" evidence="6">
    <location>
        <begin position="80"/>
        <end position="107"/>
    </location>
</feature>
<comment type="caution">
    <text evidence="8">The sequence shown here is derived from an EMBL/GenBank/DDBJ whole genome shotgun (WGS) entry which is preliminary data.</text>
</comment>
<dbReference type="AlphaFoldDB" id="A0AAV7K1T8"/>
<organism evidence="8 9">
    <name type="scientific">Oopsacas minuta</name>
    <dbReference type="NCBI Taxonomy" id="111878"/>
    <lineage>
        <taxon>Eukaryota</taxon>
        <taxon>Metazoa</taxon>
        <taxon>Porifera</taxon>
        <taxon>Hexactinellida</taxon>
        <taxon>Hexasterophora</taxon>
        <taxon>Lyssacinosida</taxon>
        <taxon>Leucopsacidae</taxon>
        <taxon>Oopsacas</taxon>
    </lineage>
</organism>
<evidence type="ECO:0000256" key="6">
    <source>
        <dbReference type="SAM" id="Phobius"/>
    </source>
</evidence>
<keyword evidence="2" id="KW-0813">Transport</keyword>
<accession>A0AAV7K1T8</accession>
<dbReference type="GO" id="GO:0016020">
    <property type="term" value="C:membrane"/>
    <property type="evidence" value="ECO:0007669"/>
    <property type="project" value="UniProtKB-SubCell"/>
</dbReference>
<feature type="transmembrane region" description="Helical" evidence="6">
    <location>
        <begin position="180"/>
        <end position="202"/>
    </location>
</feature>
<feature type="domain" description="Major facilitator superfamily (MFS) profile" evidence="7">
    <location>
        <begin position="8"/>
        <end position="496"/>
    </location>
</feature>
<dbReference type="Pfam" id="PF07690">
    <property type="entry name" value="MFS_1"/>
    <property type="match status" value="1"/>
</dbReference>
<feature type="transmembrane region" description="Helical" evidence="6">
    <location>
        <begin position="7"/>
        <end position="30"/>
    </location>
</feature>
<gene>
    <name evidence="8" type="ORF">LOD99_2787</name>
</gene>
<dbReference type="InterPro" id="IPR036259">
    <property type="entry name" value="MFS_trans_sf"/>
</dbReference>
<reference evidence="8 9" key="1">
    <citation type="journal article" date="2023" name="BMC Biol.">
        <title>The compact genome of the sponge Oopsacas minuta (Hexactinellida) is lacking key metazoan core genes.</title>
        <authorList>
            <person name="Santini S."/>
            <person name="Schenkelaars Q."/>
            <person name="Jourda C."/>
            <person name="Duchesne M."/>
            <person name="Belahbib H."/>
            <person name="Rocher C."/>
            <person name="Selva M."/>
            <person name="Riesgo A."/>
            <person name="Vervoort M."/>
            <person name="Leys S.P."/>
            <person name="Kodjabachian L."/>
            <person name="Le Bivic A."/>
            <person name="Borchiellini C."/>
            <person name="Claverie J.M."/>
            <person name="Renard E."/>
        </authorList>
    </citation>
    <scope>NUCLEOTIDE SEQUENCE [LARGE SCALE GENOMIC DNA]</scope>
    <source>
        <strain evidence="8">SPO-2</strain>
    </source>
</reference>
<evidence type="ECO:0000256" key="2">
    <source>
        <dbReference type="ARBA" id="ARBA00022448"/>
    </source>
</evidence>